<evidence type="ECO:0000256" key="10">
    <source>
        <dbReference type="RuleBase" id="RU364040"/>
    </source>
</evidence>
<feature type="binding site" evidence="9">
    <location>
        <position position="410"/>
    </location>
    <ligand>
        <name>Zn(2+)</name>
        <dbReference type="ChEBI" id="CHEBI:29105"/>
        <note>catalytic</note>
    </ligand>
</feature>
<gene>
    <name evidence="15" type="primary">NPEPPS_2</name>
    <name evidence="15" type="ORF">g.14565</name>
</gene>
<evidence type="ECO:0000256" key="1">
    <source>
        <dbReference type="ARBA" id="ARBA00004609"/>
    </source>
</evidence>
<dbReference type="Pfam" id="PF11838">
    <property type="entry name" value="ERAP1_C"/>
    <property type="match status" value="1"/>
</dbReference>
<dbReference type="AlphaFoldDB" id="A0A6G1S9Q8"/>
<dbReference type="InterPro" id="IPR027268">
    <property type="entry name" value="Peptidase_M4/M1_CTD_sf"/>
</dbReference>
<feature type="domain" description="Peptidase M1 membrane alanine aminopeptidase" evidence="12">
    <location>
        <begin position="314"/>
        <end position="522"/>
    </location>
</feature>
<keyword evidence="8 10" id="KW-0482">Metalloprotease</keyword>
<evidence type="ECO:0000256" key="7">
    <source>
        <dbReference type="ARBA" id="ARBA00022833"/>
    </source>
</evidence>
<evidence type="ECO:0000313" key="15">
    <source>
        <dbReference type="EMBL" id="MDE47234.1"/>
    </source>
</evidence>
<proteinExistence type="inferred from homology"/>
<dbReference type="Gene3D" id="2.60.40.1730">
    <property type="entry name" value="tricorn interacting facor f3 domain"/>
    <property type="match status" value="1"/>
</dbReference>
<dbReference type="EC" id="3.4.11.-" evidence="10"/>
<dbReference type="SUPFAM" id="SSF63737">
    <property type="entry name" value="Leukotriene A4 hydrolase N-terminal domain"/>
    <property type="match status" value="1"/>
</dbReference>
<keyword evidence="5 9" id="KW-0479">Metal-binding</keyword>
<evidence type="ECO:0000259" key="12">
    <source>
        <dbReference type="Pfam" id="PF01433"/>
    </source>
</evidence>
<dbReference type="GO" id="GO:0043171">
    <property type="term" value="P:peptide catabolic process"/>
    <property type="evidence" value="ECO:0007669"/>
    <property type="project" value="TreeGrafter"/>
</dbReference>
<keyword evidence="6 10" id="KW-0378">Hydrolase</keyword>
<evidence type="ECO:0000256" key="3">
    <source>
        <dbReference type="ARBA" id="ARBA00022438"/>
    </source>
</evidence>
<dbReference type="SUPFAM" id="SSF55486">
    <property type="entry name" value="Metalloproteases ('zincins'), catalytic domain"/>
    <property type="match status" value="1"/>
</dbReference>
<evidence type="ECO:0000259" key="13">
    <source>
        <dbReference type="Pfam" id="PF11838"/>
    </source>
</evidence>
<dbReference type="EMBL" id="GGYP01002463">
    <property type="protein sequence ID" value="MDE47234.1"/>
    <property type="molecule type" value="Transcribed_RNA"/>
</dbReference>
<comment type="cofactor">
    <cofactor evidence="9 10">
        <name>Zn(2+)</name>
        <dbReference type="ChEBI" id="CHEBI:29105"/>
    </cofactor>
    <text evidence="9 10">Binds 1 zinc ion per subunit.</text>
</comment>
<evidence type="ECO:0000256" key="9">
    <source>
        <dbReference type="PIRSR" id="PIRSR634016-3"/>
    </source>
</evidence>
<dbReference type="PANTHER" id="PTHR11533:SF174">
    <property type="entry name" value="PUROMYCIN-SENSITIVE AMINOPEPTIDASE-RELATED"/>
    <property type="match status" value="1"/>
</dbReference>
<keyword evidence="4 10" id="KW-0645">Protease</keyword>
<feature type="domain" description="ERAP1-like C-terminal" evidence="13">
    <location>
        <begin position="672"/>
        <end position="906"/>
    </location>
</feature>
<dbReference type="Pfam" id="PF01433">
    <property type="entry name" value="Peptidase_M1"/>
    <property type="match status" value="1"/>
</dbReference>
<dbReference type="PROSITE" id="PS51257">
    <property type="entry name" value="PROKAR_LIPOPROTEIN"/>
    <property type="match status" value="1"/>
</dbReference>
<feature type="binding site" evidence="9">
    <location>
        <position position="391"/>
    </location>
    <ligand>
        <name>Zn(2+)</name>
        <dbReference type="ChEBI" id="CHEBI:29105"/>
        <note>catalytic</note>
    </ligand>
</feature>
<dbReference type="InterPro" id="IPR050344">
    <property type="entry name" value="Peptidase_M1_aminopeptidases"/>
</dbReference>
<evidence type="ECO:0000259" key="14">
    <source>
        <dbReference type="Pfam" id="PF17900"/>
    </source>
</evidence>
<dbReference type="InterPro" id="IPR045357">
    <property type="entry name" value="Aminopeptidase_N-like_N"/>
</dbReference>
<accession>A0A6G1S9Q8</accession>
<feature type="binding site" evidence="9">
    <location>
        <position position="387"/>
    </location>
    <ligand>
        <name>Zn(2+)</name>
        <dbReference type="ChEBI" id="CHEBI:29105"/>
        <note>catalytic</note>
    </ligand>
</feature>
<dbReference type="GO" id="GO:0005615">
    <property type="term" value="C:extracellular space"/>
    <property type="evidence" value="ECO:0007669"/>
    <property type="project" value="TreeGrafter"/>
</dbReference>
<dbReference type="CDD" id="cd09601">
    <property type="entry name" value="M1_APN-Q_like"/>
    <property type="match status" value="1"/>
</dbReference>
<name>A0A6G1S9Q8_9ACAR</name>
<dbReference type="GO" id="GO:0005737">
    <property type="term" value="C:cytoplasm"/>
    <property type="evidence" value="ECO:0007669"/>
    <property type="project" value="TreeGrafter"/>
</dbReference>
<evidence type="ECO:0000256" key="6">
    <source>
        <dbReference type="ARBA" id="ARBA00022801"/>
    </source>
</evidence>
<dbReference type="Gene3D" id="1.25.50.20">
    <property type="match status" value="1"/>
</dbReference>
<comment type="similarity">
    <text evidence="2 10">Belongs to the peptidase M1 family.</text>
</comment>
<evidence type="ECO:0000256" key="8">
    <source>
        <dbReference type="ARBA" id="ARBA00023049"/>
    </source>
</evidence>
<feature type="domain" description="Aminopeptidase N-like N-terminal" evidence="14">
    <location>
        <begin position="113"/>
        <end position="274"/>
    </location>
</feature>
<comment type="subcellular location">
    <subcellularLocation>
        <location evidence="1">Cell membrane</location>
        <topology evidence="1">Lipid-anchor</topology>
        <topology evidence="1">GPI-anchor</topology>
    </subcellularLocation>
</comment>
<feature type="chain" id="PRO_5026220001" description="Aminopeptidase" evidence="11">
    <location>
        <begin position="23"/>
        <end position="909"/>
    </location>
</feature>
<dbReference type="Gene3D" id="1.10.390.10">
    <property type="entry name" value="Neutral Protease Domain 2"/>
    <property type="match status" value="1"/>
</dbReference>
<dbReference type="PRINTS" id="PR00756">
    <property type="entry name" value="ALADIPTASE"/>
</dbReference>
<dbReference type="GO" id="GO:0042277">
    <property type="term" value="F:peptide binding"/>
    <property type="evidence" value="ECO:0007669"/>
    <property type="project" value="TreeGrafter"/>
</dbReference>
<evidence type="ECO:0000256" key="5">
    <source>
        <dbReference type="ARBA" id="ARBA00022723"/>
    </source>
</evidence>
<dbReference type="InterPro" id="IPR034016">
    <property type="entry name" value="M1_APN-typ"/>
</dbReference>
<dbReference type="InterPro" id="IPR042097">
    <property type="entry name" value="Aminopeptidase_N-like_N_sf"/>
</dbReference>
<evidence type="ECO:0000256" key="11">
    <source>
        <dbReference type="SAM" id="SignalP"/>
    </source>
</evidence>
<dbReference type="GO" id="GO:0006508">
    <property type="term" value="P:proteolysis"/>
    <property type="evidence" value="ECO:0007669"/>
    <property type="project" value="UniProtKB-KW"/>
</dbReference>
<reference evidence="15" key="1">
    <citation type="submission" date="2018-10" db="EMBL/GenBank/DDBJ databases">
        <title>Transcriptome assembly of Aceria tosichella (Wheat curl mite) Type 2.</title>
        <authorList>
            <person name="Scully E.D."/>
            <person name="Geib S.M."/>
            <person name="Palmer N.A."/>
            <person name="Gupta A.K."/>
            <person name="Sarath G."/>
            <person name="Tatineni S."/>
        </authorList>
    </citation>
    <scope>NUCLEOTIDE SEQUENCE</scope>
    <source>
        <strain evidence="15">LincolnNE</strain>
    </source>
</reference>
<keyword evidence="3 10" id="KW-0031">Aminopeptidase</keyword>
<dbReference type="InterPro" id="IPR024571">
    <property type="entry name" value="ERAP1-like_C_dom"/>
</dbReference>
<sequence>MFAKSTNWLVLLFGIIVACSYGSYGTVGAIEFVDNKVLIHHHRLPRNVIPIKYEIVLDTTENPSSGYSGNVTIDVKFFGPPRENGALKLFNKLVAQCLGGPEECPSVPAGEPNEILMHADKLVRIKTVEVVDKTSGEQMEIVYTGRDTDQQMIMVRLANDLPTDGRLGQIKVHFTAPIRDKKGGVYLSKMRVNGETFTHLLAKFQPVFARLAMPCFDEPHLKATFRLKLRHSRQLTAYANTERERVKWIVSGDGSSTLPSKNVESVFKETPMMSIHMVAFVVGKFDPEPLVEQVRPNLRLRFLSPPGLASRGRFALEVAKKTILQFEEELDGEHLFPLEKLDLVTTGELDTDNLETWGLVFIRNYLVEMGADSQPFTQVNKALNVAHVVIHQWFANLITARWWNDIWITESIAAEQAYYMVEELYPEFDIDYFARLGLLKNTLDMDRPGLMHPLSPPAKDLSTPVKINELFDELTFMKSASLGRMVRSMGSDEYNNGLKCLIARHAFKNINACNLVECFQPAVHGPAPPTEAAGSPSPPPSECTGASRSNCICTRHLSHVYLTARSFGQQSGYPIVNVDLDEGNRRLIVYLESSSLARRELDFGQINEANFKTTARANAWYVPLWVLVKEKGKRDDVWLRLDYDDVNVASVELPDWFDAKEGGYVKVAPAADISTYYRVRYSDRLLDLLKTPIQERELDPMHRLHILEDARGLLRANLITKDAFIKIMDWYKEEDNLAVIFLNYIALVELYRIQSDDYSLMTVPQVSSAVFQKMFAKHKFKFSGDETPIEQFIRKVALCIMIIDGNEDVIDEAVKTYEAVDGDVDELPVFLRVPVYMGVAVDGTRRPVKVKELLERLEETSSLEEQMRLIEGLSRSNHGDVLKKVSEFLFKRSSIGPADLASHFKTLTI</sequence>
<keyword evidence="7 9" id="KW-0862">Zinc</keyword>
<dbReference type="Pfam" id="PF17900">
    <property type="entry name" value="Peptidase_M1_N"/>
    <property type="match status" value="1"/>
</dbReference>
<protein>
    <recommendedName>
        <fullName evidence="10">Aminopeptidase</fullName>
        <ecNumber evidence="10">3.4.11.-</ecNumber>
    </recommendedName>
</protein>
<organism evidence="15">
    <name type="scientific">Aceria tosichella</name>
    <name type="common">wheat curl mite</name>
    <dbReference type="NCBI Taxonomy" id="561515"/>
    <lineage>
        <taxon>Eukaryota</taxon>
        <taxon>Metazoa</taxon>
        <taxon>Ecdysozoa</taxon>
        <taxon>Arthropoda</taxon>
        <taxon>Chelicerata</taxon>
        <taxon>Arachnida</taxon>
        <taxon>Acari</taxon>
        <taxon>Acariformes</taxon>
        <taxon>Trombidiformes</taxon>
        <taxon>Prostigmata</taxon>
        <taxon>Eupodina</taxon>
        <taxon>Eriophyoidea</taxon>
        <taxon>Eriophyidae</taxon>
        <taxon>Eriophyinae</taxon>
        <taxon>Aceriini</taxon>
        <taxon>Aceria</taxon>
    </lineage>
</organism>
<dbReference type="GO" id="GO:0005886">
    <property type="term" value="C:plasma membrane"/>
    <property type="evidence" value="ECO:0007669"/>
    <property type="project" value="UniProtKB-SubCell"/>
</dbReference>
<dbReference type="GO" id="GO:0070006">
    <property type="term" value="F:metalloaminopeptidase activity"/>
    <property type="evidence" value="ECO:0007669"/>
    <property type="project" value="TreeGrafter"/>
</dbReference>
<dbReference type="InterPro" id="IPR014782">
    <property type="entry name" value="Peptidase_M1_dom"/>
</dbReference>
<evidence type="ECO:0000256" key="2">
    <source>
        <dbReference type="ARBA" id="ARBA00010136"/>
    </source>
</evidence>
<feature type="signal peptide" evidence="11">
    <location>
        <begin position="1"/>
        <end position="22"/>
    </location>
</feature>
<dbReference type="InterPro" id="IPR001930">
    <property type="entry name" value="Peptidase_M1"/>
</dbReference>
<dbReference type="PANTHER" id="PTHR11533">
    <property type="entry name" value="PROTEASE M1 ZINC METALLOPROTEASE"/>
    <property type="match status" value="1"/>
</dbReference>
<evidence type="ECO:0000256" key="4">
    <source>
        <dbReference type="ARBA" id="ARBA00022670"/>
    </source>
</evidence>
<keyword evidence="11" id="KW-0732">Signal</keyword>
<dbReference type="GO" id="GO:0008270">
    <property type="term" value="F:zinc ion binding"/>
    <property type="evidence" value="ECO:0007669"/>
    <property type="project" value="UniProtKB-UniRule"/>
</dbReference>